<feature type="chain" id="PRO_5044863057" description="Secreted protein" evidence="1">
    <location>
        <begin position="18"/>
        <end position="87"/>
    </location>
</feature>
<evidence type="ECO:0000313" key="3">
    <source>
        <dbReference type="Proteomes" id="UP001566132"/>
    </source>
</evidence>
<gene>
    <name evidence="2" type="ORF">ABEB36_015530</name>
</gene>
<comment type="caution">
    <text evidence="2">The sequence shown here is derived from an EMBL/GenBank/DDBJ whole genome shotgun (WGS) entry which is preliminary data.</text>
</comment>
<feature type="signal peptide" evidence="1">
    <location>
        <begin position="1"/>
        <end position="17"/>
    </location>
</feature>
<organism evidence="2 3">
    <name type="scientific">Hypothenemus hampei</name>
    <name type="common">Coffee berry borer</name>
    <dbReference type="NCBI Taxonomy" id="57062"/>
    <lineage>
        <taxon>Eukaryota</taxon>
        <taxon>Metazoa</taxon>
        <taxon>Ecdysozoa</taxon>
        <taxon>Arthropoda</taxon>
        <taxon>Hexapoda</taxon>
        <taxon>Insecta</taxon>
        <taxon>Pterygota</taxon>
        <taxon>Neoptera</taxon>
        <taxon>Endopterygota</taxon>
        <taxon>Coleoptera</taxon>
        <taxon>Polyphaga</taxon>
        <taxon>Cucujiformia</taxon>
        <taxon>Curculionidae</taxon>
        <taxon>Scolytinae</taxon>
        <taxon>Hypothenemus</taxon>
    </lineage>
</organism>
<evidence type="ECO:0000256" key="1">
    <source>
        <dbReference type="SAM" id="SignalP"/>
    </source>
</evidence>
<dbReference type="AlphaFoldDB" id="A0ABD1DZL4"/>
<keyword evidence="3" id="KW-1185">Reference proteome</keyword>
<sequence length="87" mass="9786">MLWGTSLLFPSLGRLWAFYLFSCQRRCPMTCLPLVSRYTSSGHTLSTRPSNSLRFTVWSISSVLTSLVLTAQAPPPGWSLNCSIFHF</sequence>
<name>A0ABD1DZL4_HYPHA</name>
<keyword evidence="1" id="KW-0732">Signal</keyword>
<reference evidence="2 3" key="1">
    <citation type="submission" date="2024-05" db="EMBL/GenBank/DDBJ databases">
        <title>Genetic variation in Jamaican populations of the coffee berry borer (Hypothenemus hampei).</title>
        <authorList>
            <person name="Errbii M."/>
            <person name="Myrie A."/>
        </authorList>
    </citation>
    <scope>NUCLEOTIDE SEQUENCE [LARGE SCALE GENOMIC DNA]</scope>
    <source>
        <strain evidence="2">JA-Hopewell-2020-01-JO</strain>
        <tissue evidence="2">Whole body</tissue>
    </source>
</reference>
<evidence type="ECO:0000313" key="2">
    <source>
        <dbReference type="EMBL" id="KAL1487775.1"/>
    </source>
</evidence>
<dbReference type="Proteomes" id="UP001566132">
    <property type="component" value="Unassembled WGS sequence"/>
</dbReference>
<accession>A0ABD1DZL4</accession>
<protein>
    <recommendedName>
        <fullName evidence="4">Secreted protein</fullName>
    </recommendedName>
</protein>
<evidence type="ECO:0008006" key="4">
    <source>
        <dbReference type="Google" id="ProtNLM"/>
    </source>
</evidence>
<dbReference type="EMBL" id="JBDJPC010000018">
    <property type="protein sequence ID" value="KAL1487775.1"/>
    <property type="molecule type" value="Genomic_DNA"/>
</dbReference>
<proteinExistence type="predicted"/>